<proteinExistence type="predicted"/>
<protein>
    <recommendedName>
        <fullName evidence="2">PSP1 C-terminal domain-containing protein</fullName>
    </recommendedName>
</protein>
<feature type="region of interest" description="Disordered" evidence="1">
    <location>
        <begin position="250"/>
        <end position="285"/>
    </location>
</feature>
<feature type="region of interest" description="Disordered" evidence="1">
    <location>
        <begin position="30"/>
        <end position="83"/>
    </location>
</feature>
<evidence type="ECO:0000256" key="1">
    <source>
        <dbReference type="SAM" id="MobiDB-lite"/>
    </source>
</evidence>
<dbReference type="PANTHER" id="PTHR43830">
    <property type="entry name" value="PROTEIN PSP1"/>
    <property type="match status" value="1"/>
</dbReference>
<dbReference type="PROSITE" id="PS51411">
    <property type="entry name" value="PSP1_C"/>
    <property type="match status" value="1"/>
</dbReference>
<organism evidence="3">
    <name type="scientific">Neobodo designis</name>
    <name type="common">Flagellated protozoan</name>
    <name type="synonym">Bodo designis</name>
    <dbReference type="NCBI Taxonomy" id="312471"/>
    <lineage>
        <taxon>Eukaryota</taxon>
        <taxon>Discoba</taxon>
        <taxon>Euglenozoa</taxon>
        <taxon>Kinetoplastea</taxon>
        <taxon>Metakinetoplastina</taxon>
        <taxon>Neobodonida</taxon>
        <taxon>Neobodo</taxon>
    </lineage>
</organism>
<gene>
    <name evidence="3" type="ORF">NDES1114_LOCUS24459</name>
</gene>
<feature type="compositionally biased region" description="Low complexity" evidence="1">
    <location>
        <begin position="42"/>
        <end position="54"/>
    </location>
</feature>
<dbReference type="InterPro" id="IPR007557">
    <property type="entry name" value="PSP1_C"/>
</dbReference>
<name>A0A7S1ML77_NEODS</name>
<feature type="domain" description="PSP1 C-terminal" evidence="2">
    <location>
        <begin position="357"/>
        <end position="447"/>
    </location>
</feature>
<dbReference type="GO" id="GO:0005737">
    <property type="term" value="C:cytoplasm"/>
    <property type="evidence" value="ECO:0007669"/>
    <property type="project" value="TreeGrafter"/>
</dbReference>
<reference evidence="3" key="1">
    <citation type="submission" date="2021-01" db="EMBL/GenBank/DDBJ databases">
        <authorList>
            <person name="Corre E."/>
            <person name="Pelletier E."/>
            <person name="Niang G."/>
            <person name="Scheremetjew M."/>
            <person name="Finn R."/>
            <person name="Kale V."/>
            <person name="Holt S."/>
            <person name="Cochrane G."/>
            <person name="Meng A."/>
            <person name="Brown T."/>
            <person name="Cohen L."/>
        </authorList>
    </citation>
    <scope>NUCLEOTIDE SEQUENCE</scope>
    <source>
        <strain evidence="3">CCAP 1951/1</strain>
    </source>
</reference>
<dbReference type="PANTHER" id="PTHR43830:SF18">
    <property type="entry name" value="PSP1 C-TERMINAL DOMAIN-CONTAINING PROTEIN"/>
    <property type="match status" value="1"/>
</dbReference>
<evidence type="ECO:0000313" key="3">
    <source>
        <dbReference type="EMBL" id="CAD9134767.1"/>
    </source>
</evidence>
<evidence type="ECO:0000259" key="2">
    <source>
        <dbReference type="PROSITE" id="PS51411"/>
    </source>
</evidence>
<dbReference type="AlphaFoldDB" id="A0A7S1ML77"/>
<dbReference type="EMBL" id="HBGF01036508">
    <property type="protein sequence ID" value="CAD9134767.1"/>
    <property type="molecule type" value="Transcribed_RNA"/>
</dbReference>
<sequence>MSFNNNAAAAAGQQHRSVLAAVFANARSASNSQCVTPERRAPAASTPHATPASAYGPVTEGASPNARPQRRATTTTDAAARRRPHDPYAMWDEDVDVVADATDAPDVWLQCGYWKCEPLAVRVASPPPVDGDEDSPSDIEEEEGFTFTAMRRDDGPQDDVLYASATSHSNVVASLPPTLCAPATSTAPHAAAFVARPALNAAALSAVDGTHATPARAAPSYQAALARHSAVPVPKKKYLRKSMSAEGARMSMAAPSWSRPAPAGHNSSVSSVNTNGSEPSARPIPAGRRVVVTNPDQRVVAHVQFRCRTTAFTITASVAAVCSVGSSVFVDGVRGGDDVGKLVGVSSGSPVGAILKRAVRRPATHEEDQRRGYLWRRADDALLFLRDLQRDPTMPAAYRNAEIVDCEFQLDGKTLITHIRTKRFIDTERIDALLYPAFHARAWVWVSQPKEHGSHE</sequence>
<dbReference type="InterPro" id="IPR047767">
    <property type="entry name" value="PSP1-like"/>
</dbReference>
<accession>A0A7S1ML77</accession>